<organism evidence="1">
    <name type="scientific">Oryza barthii</name>
    <dbReference type="NCBI Taxonomy" id="65489"/>
    <lineage>
        <taxon>Eukaryota</taxon>
        <taxon>Viridiplantae</taxon>
        <taxon>Streptophyta</taxon>
        <taxon>Embryophyta</taxon>
        <taxon>Tracheophyta</taxon>
        <taxon>Spermatophyta</taxon>
        <taxon>Magnoliopsida</taxon>
        <taxon>Liliopsida</taxon>
        <taxon>Poales</taxon>
        <taxon>Poaceae</taxon>
        <taxon>BOP clade</taxon>
        <taxon>Oryzoideae</taxon>
        <taxon>Oryzeae</taxon>
        <taxon>Oryzinae</taxon>
        <taxon>Oryza</taxon>
    </lineage>
</organism>
<accession>A0A0D3FRM6</accession>
<sequence length="72" mass="7988">MLGLSAKARGAELGLTQAYEDKACRAVQSEDKACSIPWKGREAKHGFAAMLDGRTKALFRVIQLLLDGWYKF</sequence>
<evidence type="ECO:0000313" key="1">
    <source>
        <dbReference type="EnsemblPlants" id="OBART03G41750.1"/>
    </source>
</evidence>
<dbReference type="Proteomes" id="UP000026960">
    <property type="component" value="Chromosome 3"/>
</dbReference>
<dbReference type="PaxDb" id="65489-OBART03G41750.1"/>
<dbReference type="EnsemblPlants" id="OBART03G41750.1">
    <property type="protein sequence ID" value="OBART03G41750.1"/>
    <property type="gene ID" value="OBART03G41750"/>
</dbReference>
<name>A0A0D3FRM6_9ORYZ</name>
<dbReference type="HOGENOM" id="CLU_2726156_0_0_1"/>
<dbReference type="Gramene" id="OBART03G41750.1">
    <property type="protein sequence ID" value="OBART03G41750.1"/>
    <property type="gene ID" value="OBART03G41750"/>
</dbReference>
<reference evidence="1" key="2">
    <citation type="submission" date="2015-03" db="UniProtKB">
        <authorList>
            <consortium name="EnsemblPlants"/>
        </authorList>
    </citation>
    <scope>IDENTIFICATION</scope>
</reference>
<keyword evidence="2" id="KW-1185">Reference proteome</keyword>
<evidence type="ECO:0000313" key="2">
    <source>
        <dbReference type="Proteomes" id="UP000026960"/>
    </source>
</evidence>
<reference evidence="1" key="1">
    <citation type="journal article" date="2009" name="Rice">
        <title>De Novo Next Generation Sequencing of Plant Genomes.</title>
        <authorList>
            <person name="Rounsley S."/>
            <person name="Marri P.R."/>
            <person name="Yu Y."/>
            <person name="He R."/>
            <person name="Sisneros N."/>
            <person name="Goicoechea J.L."/>
            <person name="Lee S.J."/>
            <person name="Angelova A."/>
            <person name="Kudrna D."/>
            <person name="Luo M."/>
            <person name="Affourtit J."/>
            <person name="Desany B."/>
            <person name="Knight J."/>
            <person name="Niazi F."/>
            <person name="Egholm M."/>
            <person name="Wing R.A."/>
        </authorList>
    </citation>
    <scope>NUCLEOTIDE SEQUENCE [LARGE SCALE GENOMIC DNA]</scope>
    <source>
        <strain evidence="1">cv. IRGC 105608</strain>
    </source>
</reference>
<dbReference type="AlphaFoldDB" id="A0A0D3FRM6"/>
<proteinExistence type="predicted"/>
<protein>
    <submittedName>
        <fullName evidence="1">Uncharacterized protein</fullName>
    </submittedName>
</protein>